<dbReference type="STRING" id="338963.Pcar_1198"/>
<dbReference type="InterPro" id="IPR036061">
    <property type="entry name" value="CheW-like_dom_sf"/>
</dbReference>
<name>Q3A5B0_SYNC1</name>
<dbReference type="OrthoDB" id="9790406at2"/>
<reference evidence="3" key="1">
    <citation type="submission" date="2005-10" db="EMBL/GenBank/DDBJ databases">
        <title>Complete sequence of Pelobacter carbinolicus DSM 2380.</title>
        <authorList>
            <person name="Copeland A."/>
            <person name="Lucas S."/>
            <person name="Lapidus A."/>
            <person name="Barry K."/>
            <person name="Detter J.C."/>
            <person name="Glavina T."/>
            <person name="Hammon N."/>
            <person name="Israni S."/>
            <person name="Pitluck S."/>
            <person name="Chertkov O."/>
            <person name="Schmutz J."/>
            <person name="Larimer F."/>
            <person name="Land M."/>
            <person name="Kyrpides N."/>
            <person name="Ivanova N."/>
            <person name="Richardson P."/>
        </authorList>
    </citation>
    <scope>NUCLEOTIDE SEQUENCE [LARGE SCALE GENOMIC DNA]</scope>
    <source>
        <strain evidence="3">DSM 2380 / NBRC 103641 / GraBd1</strain>
    </source>
</reference>
<dbReference type="SMART" id="SM00260">
    <property type="entry name" value="CheW"/>
    <property type="match status" value="1"/>
</dbReference>
<gene>
    <name evidence="2" type="primary">cheW36H-1</name>
    <name evidence="2" type="ordered locus">Pcar_1198</name>
</gene>
<dbReference type="EMBL" id="CP000142">
    <property type="protein sequence ID" value="ABA88447.1"/>
    <property type="molecule type" value="Genomic_DNA"/>
</dbReference>
<dbReference type="PROSITE" id="PS50851">
    <property type="entry name" value="CHEW"/>
    <property type="match status" value="1"/>
</dbReference>
<dbReference type="Pfam" id="PF01584">
    <property type="entry name" value="CheW"/>
    <property type="match status" value="1"/>
</dbReference>
<evidence type="ECO:0000313" key="3">
    <source>
        <dbReference type="Proteomes" id="UP000002534"/>
    </source>
</evidence>
<dbReference type="HOGENOM" id="CLU_048995_3_1_7"/>
<dbReference type="GO" id="GO:0005829">
    <property type="term" value="C:cytosol"/>
    <property type="evidence" value="ECO:0007669"/>
    <property type="project" value="TreeGrafter"/>
</dbReference>
<evidence type="ECO:0000313" key="2">
    <source>
        <dbReference type="EMBL" id="ABA88447.1"/>
    </source>
</evidence>
<protein>
    <submittedName>
        <fullName evidence="2">Scaffold protein CheW associated with MCPs of class 36H</fullName>
    </submittedName>
</protein>
<dbReference type="Proteomes" id="UP000002534">
    <property type="component" value="Chromosome"/>
</dbReference>
<dbReference type="KEGG" id="pca:Pcar_1198"/>
<reference evidence="2 3" key="2">
    <citation type="journal article" date="2012" name="BMC Genomics">
        <title>The genome of Pelobacter carbinolicus reveals surprising metabolic capabilities and physiological features.</title>
        <authorList>
            <person name="Aklujkar M."/>
            <person name="Haveman S.A."/>
            <person name="Didonato R.Jr."/>
            <person name="Chertkov O."/>
            <person name="Han C.S."/>
            <person name="Land M.L."/>
            <person name="Brown P."/>
            <person name="Lovley D.R."/>
        </authorList>
    </citation>
    <scope>NUCLEOTIDE SEQUENCE [LARGE SCALE GENOMIC DNA]</scope>
    <source>
        <strain evidence="3">DSM 2380 / NBRC 103641 / GraBd1</strain>
    </source>
</reference>
<dbReference type="Gene3D" id="2.40.50.180">
    <property type="entry name" value="CheA-289, Domain 4"/>
    <property type="match status" value="1"/>
</dbReference>
<organism evidence="2 3">
    <name type="scientific">Syntrophotalea carbinolica (strain DSM 2380 / NBRC 103641 / GraBd1)</name>
    <name type="common">Pelobacter carbinolicus</name>
    <dbReference type="NCBI Taxonomy" id="338963"/>
    <lineage>
        <taxon>Bacteria</taxon>
        <taxon>Pseudomonadati</taxon>
        <taxon>Thermodesulfobacteriota</taxon>
        <taxon>Desulfuromonadia</taxon>
        <taxon>Desulfuromonadales</taxon>
        <taxon>Syntrophotaleaceae</taxon>
        <taxon>Syntrophotalea</taxon>
    </lineage>
</organism>
<proteinExistence type="predicted"/>
<sequence length="158" mass="17602">MTAESHLDMVAGMDVSSEDTLHGKFLVFKVGSEEFGIEIRHVTEIVGIQKINEVPDLPGYMKGVINLRGRVIPVMDIRTRFGMSDRDYDERTCIIVVHVDGETSGLIIDEVKEVTEIADNQIEPPPGRSAQTGQYVKGIGKVNDEVKILLDVQRLFYA</sequence>
<accession>Q3A5B0</accession>
<dbReference type="InterPro" id="IPR002545">
    <property type="entry name" value="CheW-lke_dom"/>
</dbReference>
<evidence type="ECO:0000259" key="1">
    <source>
        <dbReference type="PROSITE" id="PS50851"/>
    </source>
</evidence>
<dbReference type="PANTHER" id="PTHR22617:SF23">
    <property type="entry name" value="CHEMOTAXIS PROTEIN CHEW"/>
    <property type="match status" value="1"/>
</dbReference>
<keyword evidence="3" id="KW-1185">Reference proteome</keyword>
<dbReference type="InterPro" id="IPR039315">
    <property type="entry name" value="CheW"/>
</dbReference>
<dbReference type="eggNOG" id="COG0835">
    <property type="taxonomic scope" value="Bacteria"/>
</dbReference>
<dbReference type="PANTHER" id="PTHR22617">
    <property type="entry name" value="CHEMOTAXIS SENSOR HISTIDINE KINASE-RELATED"/>
    <property type="match status" value="1"/>
</dbReference>
<dbReference type="GO" id="GO:0006935">
    <property type="term" value="P:chemotaxis"/>
    <property type="evidence" value="ECO:0007669"/>
    <property type="project" value="InterPro"/>
</dbReference>
<dbReference type="AlphaFoldDB" id="Q3A5B0"/>
<dbReference type="SUPFAM" id="SSF50341">
    <property type="entry name" value="CheW-like"/>
    <property type="match status" value="1"/>
</dbReference>
<feature type="domain" description="CheW-like" evidence="1">
    <location>
        <begin position="22"/>
        <end position="158"/>
    </location>
</feature>
<dbReference type="GO" id="GO:0007165">
    <property type="term" value="P:signal transduction"/>
    <property type="evidence" value="ECO:0007669"/>
    <property type="project" value="InterPro"/>
</dbReference>
<dbReference type="Gene3D" id="2.30.30.40">
    <property type="entry name" value="SH3 Domains"/>
    <property type="match status" value="1"/>
</dbReference>
<dbReference type="RefSeq" id="WP_011340921.1">
    <property type="nucleotide sequence ID" value="NC_007498.2"/>
</dbReference>